<dbReference type="AlphaFoldDB" id="A0AAV5U6I8"/>
<dbReference type="Gene3D" id="3.30.200.20">
    <property type="entry name" value="Phosphorylase Kinase, domain 1"/>
    <property type="match status" value="1"/>
</dbReference>
<evidence type="ECO:0000259" key="6">
    <source>
        <dbReference type="PROSITE" id="PS50011"/>
    </source>
</evidence>
<protein>
    <recommendedName>
        <fullName evidence="6">Protein kinase domain-containing protein</fullName>
    </recommendedName>
</protein>
<feature type="non-terminal residue" evidence="7">
    <location>
        <position position="539"/>
    </location>
</feature>
<dbReference type="InterPro" id="IPR000719">
    <property type="entry name" value="Prot_kinase_dom"/>
</dbReference>
<gene>
    <name evidence="7" type="ORF">PENTCL1PPCAC_23893</name>
</gene>
<evidence type="ECO:0000256" key="3">
    <source>
        <dbReference type="ARBA" id="ARBA00022777"/>
    </source>
</evidence>
<dbReference type="PANTHER" id="PTHR11042">
    <property type="entry name" value="EUKARYOTIC TRANSLATION INITIATION FACTOR 2-ALPHA KINASE EIF2-ALPHA KINASE -RELATED"/>
    <property type="match status" value="1"/>
</dbReference>
<sequence length="539" mass="61781">YNISYCALFVRNEVVYYLQRSSGIMDPTISRISTSLVVIEPGSIGSGKMPTSLYAQDDSASYILFGKELLVIGLNLSFITVEIDQPNCEIVGVDAGKLFLSSGKLHLSFDFGEVYQRLALSMEERLKIEELKAVKDVETGPDEVTRYTLTNGAHIFFRNDQCNELYSGTCKSKEYLVNGLPSEQLIFAGELNNELYFYTKASKKSGFPTMPDTRYNFYKCFCENIDRQGPIVFQKICEILSPAPFWFLYRQPYFYDDHDGIITIKSFDLQQFALLSEADVKCIKYYAHSTYMFFVRNKIVYFVQLYAADTTISRISRNLVIIEPGPIGHGNLPTSLYVQDDGAIYLLFGRELLVIGMNLAFVSVKIYQHNCEIVGAFEGKIFLSSGSLHFTYDLGEKYDEMLKLDEQHKNDERQHRIILLEEEKNQLQHTLEQQNNERRIRVMEMDRLKKSISDIQFAKDNVPFSSKFSKDYYVHGIRGIGGSGCVFEVENTFDECKYAVKRIAVDPIDDLITKALREVRAMAQLDHPGIVRYNSTWIE</sequence>
<keyword evidence="2" id="KW-0547">Nucleotide-binding</keyword>
<evidence type="ECO:0000256" key="1">
    <source>
        <dbReference type="ARBA" id="ARBA00022679"/>
    </source>
</evidence>
<keyword evidence="3" id="KW-0418">Kinase</keyword>
<evidence type="ECO:0000313" key="8">
    <source>
        <dbReference type="Proteomes" id="UP001432027"/>
    </source>
</evidence>
<dbReference type="GO" id="GO:0005737">
    <property type="term" value="C:cytoplasm"/>
    <property type="evidence" value="ECO:0007669"/>
    <property type="project" value="TreeGrafter"/>
</dbReference>
<dbReference type="InterPro" id="IPR011009">
    <property type="entry name" value="Kinase-like_dom_sf"/>
</dbReference>
<proteinExistence type="predicted"/>
<feature type="non-terminal residue" evidence="7">
    <location>
        <position position="1"/>
    </location>
</feature>
<evidence type="ECO:0000256" key="2">
    <source>
        <dbReference type="ARBA" id="ARBA00022741"/>
    </source>
</evidence>
<accession>A0AAV5U6I8</accession>
<dbReference type="Proteomes" id="UP001432027">
    <property type="component" value="Unassembled WGS sequence"/>
</dbReference>
<organism evidence="7 8">
    <name type="scientific">Pristionchus entomophagus</name>
    <dbReference type="NCBI Taxonomy" id="358040"/>
    <lineage>
        <taxon>Eukaryota</taxon>
        <taxon>Metazoa</taxon>
        <taxon>Ecdysozoa</taxon>
        <taxon>Nematoda</taxon>
        <taxon>Chromadorea</taxon>
        <taxon>Rhabditida</taxon>
        <taxon>Rhabditina</taxon>
        <taxon>Diplogasteromorpha</taxon>
        <taxon>Diplogasteroidea</taxon>
        <taxon>Neodiplogasteridae</taxon>
        <taxon>Pristionchus</taxon>
    </lineage>
</organism>
<evidence type="ECO:0000256" key="4">
    <source>
        <dbReference type="ARBA" id="ARBA00022840"/>
    </source>
</evidence>
<name>A0AAV5U6I8_9BILA</name>
<feature type="domain" description="Protein kinase" evidence="6">
    <location>
        <begin position="472"/>
        <end position="539"/>
    </location>
</feature>
<feature type="coiled-coil region" evidence="5">
    <location>
        <begin position="410"/>
        <end position="437"/>
    </location>
</feature>
<keyword evidence="8" id="KW-1185">Reference proteome</keyword>
<reference evidence="7" key="1">
    <citation type="submission" date="2023-10" db="EMBL/GenBank/DDBJ databases">
        <title>Genome assembly of Pristionchus species.</title>
        <authorList>
            <person name="Yoshida K."/>
            <person name="Sommer R.J."/>
        </authorList>
    </citation>
    <scope>NUCLEOTIDE SEQUENCE</scope>
    <source>
        <strain evidence="7">RS0144</strain>
    </source>
</reference>
<dbReference type="PROSITE" id="PS50011">
    <property type="entry name" value="PROTEIN_KINASE_DOM"/>
    <property type="match status" value="1"/>
</dbReference>
<dbReference type="PANTHER" id="PTHR11042:SF91">
    <property type="entry name" value="EUKARYOTIC TRANSLATION INITIATION FACTOR 2-ALPHA KINASE"/>
    <property type="match status" value="1"/>
</dbReference>
<dbReference type="GO" id="GO:0004694">
    <property type="term" value="F:eukaryotic translation initiation factor 2alpha kinase activity"/>
    <property type="evidence" value="ECO:0007669"/>
    <property type="project" value="TreeGrafter"/>
</dbReference>
<dbReference type="GO" id="GO:0005524">
    <property type="term" value="F:ATP binding"/>
    <property type="evidence" value="ECO:0007669"/>
    <property type="project" value="UniProtKB-KW"/>
</dbReference>
<dbReference type="InterPro" id="IPR050339">
    <property type="entry name" value="CC_SR_Kinase"/>
</dbReference>
<keyword evidence="5" id="KW-0175">Coiled coil</keyword>
<comment type="caution">
    <text evidence="7">The sequence shown here is derived from an EMBL/GenBank/DDBJ whole genome shotgun (WGS) entry which is preliminary data.</text>
</comment>
<evidence type="ECO:0000313" key="7">
    <source>
        <dbReference type="EMBL" id="GMT01719.1"/>
    </source>
</evidence>
<dbReference type="SUPFAM" id="SSF56112">
    <property type="entry name" value="Protein kinase-like (PK-like)"/>
    <property type="match status" value="1"/>
</dbReference>
<keyword evidence="4" id="KW-0067">ATP-binding</keyword>
<evidence type="ECO:0000256" key="5">
    <source>
        <dbReference type="SAM" id="Coils"/>
    </source>
</evidence>
<dbReference type="EMBL" id="BTSX01000005">
    <property type="protein sequence ID" value="GMT01719.1"/>
    <property type="molecule type" value="Genomic_DNA"/>
</dbReference>
<keyword evidence="1" id="KW-0808">Transferase</keyword>
<dbReference type="GO" id="GO:0005634">
    <property type="term" value="C:nucleus"/>
    <property type="evidence" value="ECO:0007669"/>
    <property type="project" value="TreeGrafter"/>
</dbReference>